<reference evidence="1 2" key="1">
    <citation type="submission" date="2023-12" db="EMBL/GenBank/DDBJ databases">
        <title>Genomic sequences of Capnocytophaga and Parvimonas strains.</title>
        <authorList>
            <person name="Watt R.M."/>
            <person name="Wang M."/>
            <person name="Yang T."/>
            <person name="Tong W.M."/>
        </authorList>
    </citation>
    <scope>NUCLEOTIDE SEQUENCE [LARGE SCALE GENOMIC DNA]</scope>
    <source>
        <strain evidence="1 2">CCUG 13096</strain>
    </source>
</reference>
<keyword evidence="2" id="KW-1185">Reference proteome</keyword>
<gene>
    <name evidence="1" type="ORF">VJJ08_07055</name>
</gene>
<comment type="caution">
    <text evidence="1">The sequence shown here is derived from an EMBL/GenBank/DDBJ whole genome shotgun (WGS) entry which is preliminary data.</text>
</comment>
<evidence type="ECO:0000313" key="2">
    <source>
        <dbReference type="Proteomes" id="UP001311730"/>
    </source>
</evidence>
<name>A0ABU5Z9J5_9FLAO</name>
<organism evidence="1 2">
    <name type="scientific">Capnocytophaga gingivalis</name>
    <dbReference type="NCBI Taxonomy" id="1017"/>
    <lineage>
        <taxon>Bacteria</taxon>
        <taxon>Pseudomonadati</taxon>
        <taxon>Bacteroidota</taxon>
        <taxon>Flavobacteriia</taxon>
        <taxon>Flavobacteriales</taxon>
        <taxon>Flavobacteriaceae</taxon>
        <taxon>Capnocytophaga</taxon>
    </lineage>
</organism>
<proteinExistence type="predicted"/>
<evidence type="ECO:0008006" key="3">
    <source>
        <dbReference type="Google" id="ProtNLM"/>
    </source>
</evidence>
<dbReference type="RefSeq" id="WP_323983331.1">
    <property type="nucleotide sequence ID" value="NZ_JAYKBW010000007.1"/>
</dbReference>
<dbReference type="EMBL" id="JAYKBW010000007">
    <property type="protein sequence ID" value="MEB3075053.1"/>
    <property type="molecule type" value="Genomic_DNA"/>
</dbReference>
<accession>A0ABU5Z9J5</accession>
<dbReference type="Proteomes" id="UP001311730">
    <property type="component" value="Unassembled WGS sequence"/>
</dbReference>
<evidence type="ECO:0000313" key="1">
    <source>
        <dbReference type="EMBL" id="MEB3075053.1"/>
    </source>
</evidence>
<sequence length="85" mass="9661">MRKEDKVKKKPKDYRNNITGDLSKSVSDTIRKSNQLSLRLAMALDIKQAAILGLAKRCSNKLLNITLVPIYKEFGIDEKDLTNKL</sequence>
<protein>
    <recommendedName>
        <fullName evidence="3">Transcriptional regulator</fullName>
    </recommendedName>
</protein>